<dbReference type="Gene3D" id="3.20.20.10">
    <property type="entry name" value="Alanine racemase"/>
    <property type="match status" value="1"/>
</dbReference>
<comment type="catalytic activity">
    <reaction evidence="9 11">
        <text>carboxyspermidine + H(+) = spermidine + CO2</text>
        <dbReference type="Rhea" id="RHEA:34095"/>
        <dbReference type="ChEBI" id="CHEBI:15378"/>
        <dbReference type="ChEBI" id="CHEBI:16526"/>
        <dbReference type="ChEBI" id="CHEBI:57834"/>
        <dbReference type="ChEBI" id="CHEBI:65072"/>
        <dbReference type="EC" id="4.1.1.96"/>
    </reaction>
</comment>
<feature type="domain" description="Orn/DAP/Arg decarboxylase 2 C-terminal" evidence="13">
    <location>
        <begin position="18"/>
        <end position="344"/>
    </location>
</feature>
<dbReference type="Proteomes" id="UP000268192">
    <property type="component" value="Chromosome"/>
</dbReference>
<sequence length="390" mass="42244">MAGNFKRFDPARVPSPCYVIDLTKLEDNLKLLQSVGERAGVEILLALKAFSFPGAGDLIGRYLSGTAASGLYEARLGRERFGGAVHTYAPGLSAANIEGILEHSDHVILNSLHQWQRFQGQLQAASGVDFGLRINPEHSEVAQPLYDPCAPWSRLGVPADAVTAEDLAPFEGLHVHALCDHDFDAFDRLLTAVEERCAHLFGAVRWINLGGGLLITEEDFPVDRLVERLQAFRERTGLKVYLEPGTAVALHAGALVAELLDIAENGAAIGILDASATCHMPDVIEAPFTPELIGATALPRGLAASEADDLTMRLGGPTCLAGDVVGTYRFETRPQIGDRLVFLDLAYYTMVKNTTFNGTPLPSIATWDARTDTVEIVKTFGYDDFEQRLG</sequence>
<gene>
    <name evidence="14" type="primary">nspC</name>
    <name evidence="14" type="ORF">D5400_05200</name>
</gene>
<evidence type="ECO:0000256" key="9">
    <source>
        <dbReference type="ARBA" id="ARBA00047351"/>
    </source>
</evidence>
<dbReference type="InterPro" id="IPR022643">
    <property type="entry name" value="De-COase2_C"/>
</dbReference>
<name>A0A3Q8XM48_9HYPH</name>
<dbReference type="SUPFAM" id="SSF50621">
    <property type="entry name" value="Alanine racemase C-terminal domain-like"/>
    <property type="match status" value="1"/>
</dbReference>
<dbReference type="AlphaFoldDB" id="A0A3Q8XM48"/>
<dbReference type="InterPro" id="IPR029066">
    <property type="entry name" value="PLP-binding_barrel"/>
</dbReference>
<comment type="subunit">
    <text evidence="11">Homodimer.</text>
</comment>
<evidence type="ECO:0000256" key="6">
    <source>
        <dbReference type="ARBA" id="ARBA00023066"/>
    </source>
</evidence>
<dbReference type="PIRSF" id="PIRSF038941">
    <property type="entry name" value="NspC"/>
    <property type="match status" value="1"/>
</dbReference>
<evidence type="ECO:0000313" key="14">
    <source>
        <dbReference type="EMBL" id="AZN70754.1"/>
    </source>
</evidence>
<comment type="catalytic activity">
    <reaction evidence="10 11">
        <text>carboxynorspermidine + H(+) = norspermidine + CO2</text>
        <dbReference type="Rhea" id="RHEA:34099"/>
        <dbReference type="ChEBI" id="CHEBI:15378"/>
        <dbReference type="ChEBI" id="CHEBI:16526"/>
        <dbReference type="ChEBI" id="CHEBI:57920"/>
        <dbReference type="ChEBI" id="CHEBI:65070"/>
        <dbReference type="EC" id="4.1.1.96"/>
    </reaction>
</comment>
<dbReference type="GO" id="GO:0008295">
    <property type="term" value="P:spermidine biosynthetic process"/>
    <property type="evidence" value="ECO:0007669"/>
    <property type="project" value="UniProtKB-KW"/>
</dbReference>
<dbReference type="KEGG" id="abaw:D5400_05200"/>
<evidence type="ECO:0000256" key="1">
    <source>
        <dbReference type="ARBA" id="ARBA00001933"/>
    </source>
</evidence>
<dbReference type="SUPFAM" id="SSF51419">
    <property type="entry name" value="PLP-binding barrel"/>
    <property type="match status" value="1"/>
</dbReference>
<dbReference type="RefSeq" id="WP_126008331.1">
    <property type="nucleotide sequence ID" value="NZ_CP032509.1"/>
</dbReference>
<dbReference type="NCBIfam" id="TIGR01047">
    <property type="entry name" value="nspC"/>
    <property type="match status" value="1"/>
</dbReference>
<comment type="function">
    <text evidence="11">Catalyzes the decarboxylation of carboxynorspermidine and carboxyspermidine.</text>
</comment>
<evidence type="ECO:0000256" key="4">
    <source>
        <dbReference type="ARBA" id="ARBA00022793"/>
    </source>
</evidence>
<evidence type="ECO:0000256" key="11">
    <source>
        <dbReference type="PIRNR" id="PIRNR038941"/>
    </source>
</evidence>
<keyword evidence="6 11" id="KW-0745">Spermidine biosynthesis</keyword>
<keyword evidence="11" id="KW-0620">Polyamine biosynthesis</keyword>
<comment type="cofactor">
    <cofactor evidence="1 11">
        <name>pyridoxal 5'-phosphate</name>
        <dbReference type="ChEBI" id="CHEBI:597326"/>
    </cofactor>
</comment>
<keyword evidence="11" id="KW-0963">Cytoplasm</keyword>
<dbReference type="GO" id="GO:0045312">
    <property type="term" value="P:nor-spermidine biosynthetic process"/>
    <property type="evidence" value="ECO:0007669"/>
    <property type="project" value="InterPro"/>
</dbReference>
<organism evidence="14 15">
    <name type="scientific">Georhizobium profundi</name>
    <dbReference type="NCBI Taxonomy" id="2341112"/>
    <lineage>
        <taxon>Bacteria</taxon>
        <taxon>Pseudomonadati</taxon>
        <taxon>Pseudomonadota</taxon>
        <taxon>Alphaproteobacteria</taxon>
        <taxon>Hyphomicrobiales</taxon>
        <taxon>Rhizobiaceae</taxon>
        <taxon>Georhizobium</taxon>
    </lineage>
</organism>
<proteinExistence type="inferred from homology"/>
<dbReference type="InterPro" id="IPR005730">
    <property type="entry name" value="Nsp_de-COase"/>
</dbReference>
<evidence type="ECO:0000256" key="12">
    <source>
        <dbReference type="PIRSR" id="PIRSR038941-1"/>
    </source>
</evidence>
<dbReference type="Pfam" id="PF00278">
    <property type="entry name" value="Orn_DAP_Arg_deC"/>
    <property type="match status" value="1"/>
</dbReference>
<keyword evidence="7 11" id="KW-0456">Lyase</keyword>
<keyword evidence="4 11" id="KW-0210">Decarboxylase</keyword>
<dbReference type="InterPro" id="IPR009006">
    <property type="entry name" value="Ala_racemase/Decarboxylase_C"/>
</dbReference>
<dbReference type="OrthoDB" id="9804410at2"/>
<evidence type="ECO:0000313" key="15">
    <source>
        <dbReference type="Proteomes" id="UP000268192"/>
    </source>
</evidence>
<dbReference type="GO" id="GO:0008836">
    <property type="term" value="F:diaminopimelate decarboxylase activity"/>
    <property type="evidence" value="ECO:0007669"/>
    <property type="project" value="TreeGrafter"/>
</dbReference>
<dbReference type="PANTHER" id="PTHR43727:SF1">
    <property type="entry name" value="CARBOXYNORSPERMIDINE_CARBOXYSPERMIDINE DECARBOXYLASE"/>
    <property type="match status" value="1"/>
</dbReference>
<evidence type="ECO:0000256" key="7">
    <source>
        <dbReference type="ARBA" id="ARBA00023239"/>
    </source>
</evidence>
<evidence type="ECO:0000256" key="8">
    <source>
        <dbReference type="ARBA" id="ARBA00025802"/>
    </source>
</evidence>
<evidence type="ECO:0000256" key="3">
    <source>
        <dbReference type="ARBA" id="ARBA00013633"/>
    </source>
</evidence>
<evidence type="ECO:0000256" key="10">
    <source>
        <dbReference type="ARBA" id="ARBA00047389"/>
    </source>
</evidence>
<reference evidence="14 15" key="1">
    <citation type="submission" date="2018-09" db="EMBL/GenBank/DDBJ databases">
        <title>Marinorhizobium profundi gen. nov., sp. nov., isolated from a deep-sea sediment sample from the New Britain Trench and proposal of Marinorhizobiaceae fam. nov. in the order Rhizobiales of the class Alphaproteobacteria.</title>
        <authorList>
            <person name="Cao J."/>
        </authorList>
    </citation>
    <scope>NUCLEOTIDE SEQUENCE [LARGE SCALE GENOMIC DNA]</scope>
    <source>
        <strain evidence="14 15">WS11</strain>
    </source>
</reference>
<accession>A0A3Q8XM48</accession>
<dbReference type="CDD" id="cd06829">
    <property type="entry name" value="PLPDE_III_CANSDC"/>
    <property type="match status" value="1"/>
</dbReference>
<dbReference type="EC" id="4.1.1.96" evidence="2 11"/>
<comment type="subcellular location">
    <subcellularLocation>
        <location evidence="11">Cytoplasm</location>
    </subcellularLocation>
</comment>
<dbReference type="GO" id="GO:0009089">
    <property type="term" value="P:lysine biosynthetic process via diaminopimelate"/>
    <property type="evidence" value="ECO:0007669"/>
    <property type="project" value="TreeGrafter"/>
</dbReference>
<evidence type="ECO:0000256" key="2">
    <source>
        <dbReference type="ARBA" id="ARBA00012259"/>
    </source>
</evidence>
<keyword evidence="15" id="KW-1185">Reference proteome</keyword>
<dbReference type="Gene3D" id="2.40.37.10">
    <property type="entry name" value="Lyase, Ornithine Decarboxylase, Chain A, domain 1"/>
    <property type="match status" value="1"/>
</dbReference>
<dbReference type="EMBL" id="CP032509">
    <property type="protein sequence ID" value="AZN70754.1"/>
    <property type="molecule type" value="Genomic_DNA"/>
</dbReference>
<comment type="similarity">
    <text evidence="8 11">Belongs to the Orn/Lys/Arg decarboxylase class-II family. NspC subfamily.</text>
</comment>
<feature type="binding site" evidence="12">
    <location>
        <position position="282"/>
    </location>
    <ligand>
        <name>substrate</name>
    </ligand>
</feature>
<dbReference type="GO" id="GO:0005737">
    <property type="term" value="C:cytoplasm"/>
    <property type="evidence" value="ECO:0007669"/>
    <property type="project" value="UniProtKB-SubCell"/>
</dbReference>
<evidence type="ECO:0000259" key="13">
    <source>
        <dbReference type="Pfam" id="PF00278"/>
    </source>
</evidence>
<evidence type="ECO:0000256" key="5">
    <source>
        <dbReference type="ARBA" id="ARBA00022898"/>
    </source>
</evidence>
<dbReference type="PANTHER" id="PTHR43727">
    <property type="entry name" value="DIAMINOPIMELATE DECARBOXYLASE"/>
    <property type="match status" value="1"/>
</dbReference>
<protein>
    <recommendedName>
        <fullName evidence="3 11">Carboxynorspermidine/carboxyspermidine decarboxylase</fullName>
        <shortName evidence="11">CANS DC/CAS DC</shortName>
        <shortName evidence="11">CANSDC/CASDC</shortName>
        <ecNumber evidence="2 11">4.1.1.96</ecNumber>
    </recommendedName>
</protein>
<keyword evidence="5 11" id="KW-0663">Pyridoxal phosphate</keyword>